<gene>
    <name evidence="2" type="ORF">Q3V30_12485</name>
</gene>
<dbReference type="EMBL" id="CP132353">
    <property type="protein sequence ID" value="WLS77308.1"/>
    <property type="molecule type" value="Genomic_DNA"/>
</dbReference>
<dbReference type="SUPFAM" id="SSF89796">
    <property type="entry name" value="CoA-transferase family III (CaiB/BaiF)"/>
    <property type="match status" value="2"/>
</dbReference>
<evidence type="ECO:0000313" key="2">
    <source>
        <dbReference type="EMBL" id="WLS77308.1"/>
    </source>
</evidence>
<organism evidence="2 3">
    <name type="scientific">Erwinia pyri</name>
    <dbReference type="NCBI Taxonomy" id="3062598"/>
    <lineage>
        <taxon>Bacteria</taxon>
        <taxon>Pseudomonadati</taxon>
        <taxon>Pseudomonadota</taxon>
        <taxon>Gammaproteobacteria</taxon>
        <taxon>Enterobacterales</taxon>
        <taxon>Erwiniaceae</taxon>
        <taxon>Erwinia</taxon>
    </lineage>
</organism>
<dbReference type="KEGG" id="epi:Q3V30_12485"/>
<dbReference type="InterPro" id="IPR023606">
    <property type="entry name" value="CoA-Trfase_III_dom_1_sf"/>
</dbReference>
<dbReference type="PANTHER" id="PTHR48228">
    <property type="entry name" value="SUCCINYL-COA--D-CITRAMALATE COA-TRANSFERASE"/>
    <property type="match status" value="1"/>
</dbReference>
<reference evidence="2 3" key="1">
    <citation type="submission" date="2023-07" db="EMBL/GenBank/DDBJ databases">
        <title>Pathogenic bacteria of pear tree diseases.</title>
        <authorList>
            <person name="Zhang Z."/>
            <person name="He L."/>
            <person name="Huang R."/>
        </authorList>
    </citation>
    <scope>NUCLEOTIDE SEQUENCE [LARGE SCALE GENOMIC DNA]</scope>
    <source>
        <strain evidence="2 3">DE2</strain>
    </source>
</reference>
<feature type="region of interest" description="Disordered" evidence="1">
    <location>
        <begin position="394"/>
        <end position="415"/>
    </location>
</feature>
<protein>
    <submittedName>
        <fullName evidence="2">CoA transferase</fullName>
    </submittedName>
</protein>
<name>A0AA50DHZ6_9GAMM</name>
<keyword evidence="2" id="KW-0808">Transferase</keyword>
<dbReference type="RefSeq" id="WP_306206104.1">
    <property type="nucleotide sequence ID" value="NZ_CP132353.1"/>
</dbReference>
<dbReference type="Pfam" id="PF02515">
    <property type="entry name" value="CoA_transf_3"/>
    <property type="match status" value="1"/>
</dbReference>
<dbReference type="InterPro" id="IPR003673">
    <property type="entry name" value="CoA-Trfase_fam_III"/>
</dbReference>
<dbReference type="Proteomes" id="UP001228139">
    <property type="component" value="Chromosome"/>
</dbReference>
<sequence length="457" mass="50265">MDNGFISTLWQQLWYGLRSPDTPLPAVNFHGGQRFSSLYPVTELTGTSIALAMQAAAELVKNPHQMEVDTRLASRWFQHSFSPINRSAPALWDPLAGDYATRDGWIRLHTNAPHHRAAMESVLGKQADRASLAQAVSQWDKTALEEAVVAAKGCAAEMRSVAEWQAHPQGRAVQRETLIKQTLQQEAAPPRWRLLPARPLLGVRVLDLTRIIAGPVATRFLAGLGAEVLRLDPPGWEEPTLEEEITLGKRCARLDLTSSAGRKLFEALIAEADVLVHSYRADALSGLGYDAETLQTLSPGLIDVSLNAWGWSGPWRNRRGFDSLVQMGCGIADSGRLWKMSDAPSPLPVQALDHATGYLTAAAVLEGLRQRRMHNRGFTARLSLARTACLLTENPLPDTERPQGLGPAEPHDNNVETEITPWGIGYRLRSPVWLPGTPLAWSRSATPLGSAQPQWRR</sequence>
<keyword evidence="3" id="KW-1185">Reference proteome</keyword>
<proteinExistence type="predicted"/>
<accession>A0AA50DHZ6</accession>
<dbReference type="PANTHER" id="PTHR48228:SF4">
    <property type="entry name" value="BLR3030 PROTEIN"/>
    <property type="match status" value="1"/>
</dbReference>
<dbReference type="AlphaFoldDB" id="A0AA50DHZ6"/>
<evidence type="ECO:0000313" key="3">
    <source>
        <dbReference type="Proteomes" id="UP001228139"/>
    </source>
</evidence>
<dbReference type="InterPro" id="IPR050509">
    <property type="entry name" value="CoA-transferase_III"/>
</dbReference>
<dbReference type="Gene3D" id="3.40.50.10540">
    <property type="entry name" value="Crotonobetainyl-coa:carnitine coa-transferase, domain 1"/>
    <property type="match status" value="1"/>
</dbReference>
<dbReference type="GO" id="GO:0016740">
    <property type="term" value="F:transferase activity"/>
    <property type="evidence" value="ECO:0007669"/>
    <property type="project" value="UniProtKB-KW"/>
</dbReference>
<evidence type="ECO:0000256" key="1">
    <source>
        <dbReference type="SAM" id="MobiDB-lite"/>
    </source>
</evidence>